<dbReference type="SUPFAM" id="SSF53474">
    <property type="entry name" value="alpha/beta-Hydrolases"/>
    <property type="match status" value="1"/>
</dbReference>
<dbReference type="EMBL" id="KQ030768">
    <property type="protein sequence ID" value="KJZ69079.1"/>
    <property type="molecule type" value="Genomic_DNA"/>
</dbReference>
<dbReference type="GO" id="GO:0005576">
    <property type="term" value="C:extracellular region"/>
    <property type="evidence" value="ECO:0007669"/>
    <property type="project" value="UniProtKB-SubCell"/>
</dbReference>
<accession>A0A0F8A122</accession>
<dbReference type="GO" id="GO:0016787">
    <property type="term" value="F:hydrolase activity"/>
    <property type="evidence" value="ECO:0007669"/>
    <property type="project" value="UniProtKB-KW"/>
</dbReference>
<keyword evidence="3" id="KW-0964">Secreted</keyword>
<protein>
    <recommendedName>
        <fullName evidence="8">Carboxylic ester hydrolase</fullName>
        <ecNumber evidence="8">3.1.1.-</ecNumber>
    </recommendedName>
</protein>
<comment type="similarity">
    <text evidence="2 8">Belongs to the type-B carboxylesterase/lipase family.</text>
</comment>
<keyword evidence="7" id="KW-0325">Glycoprotein</keyword>
<keyword evidence="5 8" id="KW-0378">Hydrolase</keyword>
<sequence>MKCSLIRGLSGLAALTPAAAGASLTTQASPEPSARGPMVELSFGSFTGKSSHGIETFNGIPYAEPPVGPLRLRPPKKLSRHVGHKVVSRRAPVCPQMIMDRKSSAMVAKYAPSVFKLPFWQAAKGQEDCLIVTVQRPAGVSSNQKLPVLIFLHGGGYEIGGAAAYDSTLFLATAMRDKQPFIYVALNYRLGGFGFMPGSEILHAGSANLGLLDQRLALEWVADNIARFGGDPDKVTIWGESAGAYSVLNQMALFDGNASSYNGKPLFRSAIMNSGSLLPALPVDCAKGQAVYDAVVEKAGCEKEHDTLGCLRNLEYSAFLNATAAVPGLFSYNALALSYLPRPDGKVLTASIDELIETGRYYAIPMIISDLEDEGTLFSMLQQPIQSDQDFVSYLSKLYFPHASKDPLQRLVRAYPSNEQGSPFRTGSANVLYPYYKRIAAWMGDYAFQLTRRKFLELATKVNPKVSAWSCLSSTYYGTPDVGTFHTSDLAQLFYDKSATATTLAWRRYYANFVHSINPNQGQWTGHEWPVWSQKRSLLWFKNNSSMDYIQDDFRSEAYNVFSDIWGSLRQ</sequence>
<dbReference type="ESTHER" id="9hypo-a0a0f8a122">
    <property type="family name" value="Fungal_carboxylesterase_lipase"/>
</dbReference>
<dbReference type="InterPro" id="IPR002018">
    <property type="entry name" value="CarbesteraseB"/>
</dbReference>
<gene>
    <name evidence="10" type="ORF">HIM_11529</name>
</gene>
<evidence type="ECO:0000256" key="6">
    <source>
        <dbReference type="ARBA" id="ARBA00023098"/>
    </source>
</evidence>
<dbReference type="EC" id="3.1.1.-" evidence="8"/>
<evidence type="ECO:0000313" key="10">
    <source>
        <dbReference type="EMBL" id="KJZ69079.1"/>
    </source>
</evidence>
<proteinExistence type="inferred from homology"/>
<comment type="subcellular location">
    <subcellularLocation>
        <location evidence="1">Secreted</location>
    </subcellularLocation>
</comment>
<dbReference type="InterPro" id="IPR019826">
    <property type="entry name" value="Carboxylesterase_B_AS"/>
</dbReference>
<evidence type="ECO:0000256" key="3">
    <source>
        <dbReference type="ARBA" id="ARBA00022525"/>
    </source>
</evidence>
<evidence type="ECO:0000256" key="8">
    <source>
        <dbReference type="RuleBase" id="RU361235"/>
    </source>
</evidence>
<organism evidence="10 11">
    <name type="scientific">Hirsutella minnesotensis 3608</name>
    <dbReference type="NCBI Taxonomy" id="1043627"/>
    <lineage>
        <taxon>Eukaryota</taxon>
        <taxon>Fungi</taxon>
        <taxon>Dikarya</taxon>
        <taxon>Ascomycota</taxon>
        <taxon>Pezizomycotina</taxon>
        <taxon>Sordariomycetes</taxon>
        <taxon>Hypocreomycetidae</taxon>
        <taxon>Hypocreales</taxon>
        <taxon>Ophiocordycipitaceae</taxon>
        <taxon>Hirsutella</taxon>
    </lineage>
</organism>
<evidence type="ECO:0000256" key="4">
    <source>
        <dbReference type="ARBA" id="ARBA00022729"/>
    </source>
</evidence>
<feature type="domain" description="Carboxylesterase type B" evidence="9">
    <location>
        <begin position="37"/>
        <end position="545"/>
    </location>
</feature>
<dbReference type="Pfam" id="PF00135">
    <property type="entry name" value="COesterase"/>
    <property type="match status" value="1"/>
</dbReference>
<dbReference type="AlphaFoldDB" id="A0A0F8A122"/>
<evidence type="ECO:0000256" key="7">
    <source>
        <dbReference type="ARBA" id="ARBA00023180"/>
    </source>
</evidence>
<dbReference type="Proteomes" id="UP000054481">
    <property type="component" value="Unassembled WGS sequence"/>
</dbReference>
<evidence type="ECO:0000313" key="11">
    <source>
        <dbReference type="Proteomes" id="UP000054481"/>
    </source>
</evidence>
<feature type="signal peptide" evidence="8">
    <location>
        <begin position="1"/>
        <end position="21"/>
    </location>
</feature>
<dbReference type="FunFam" id="3.40.50.1820:FF:000213">
    <property type="entry name" value="Carboxylic ester hydrolase"/>
    <property type="match status" value="1"/>
</dbReference>
<evidence type="ECO:0000256" key="1">
    <source>
        <dbReference type="ARBA" id="ARBA00004613"/>
    </source>
</evidence>
<keyword evidence="6" id="KW-0443">Lipid metabolism</keyword>
<dbReference type="InterPro" id="IPR050309">
    <property type="entry name" value="Type-B_Carboxylest/Lipase"/>
</dbReference>
<dbReference type="GO" id="GO:0006629">
    <property type="term" value="P:lipid metabolic process"/>
    <property type="evidence" value="ECO:0007669"/>
    <property type="project" value="UniProtKB-KW"/>
</dbReference>
<evidence type="ECO:0000259" key="9">
    <source>
        <dbReference type="Pfam" id="PF00135"/>
    </source>
</evidence>
<evidence type="ECO:0000256" key="2">
    <source>
        <dbReference type="ARBA" id="ARBA00005964"/>
    </source>
</evidence>
<feature type="chain" id="PRO_5005117405" description="Carboxylic ester hydrolase" evidence="8">
    <location>
        <begin position="22"/>
        <end position="571"/>
    </location>
</feature>
<reference evidence="10 11" key="1">
    <citation type="journal article" date="2014" name="Genome Biol. Evol.">
        <title>Comparative genomics and transcriptomics analyses reveal divergent lifestyle features of nematode endoparasitic fungus Hirsutella minnesotensis.</title>
        <authorList>
            <person name="Lai Y."/>
            <person name="Liu K."/>
            <person name="Zhang X."/>
            <person name="Zhang X."/>
            <person name="Li K."/>
            <person name="Wang N."/>
            <person name="Shu C."/>
            <person name="Wu Y."/>
            <person name="Wang C."/>
            <person name="Bushley K.E."/>
            <person name="Xiang M."/>
            <person name="Liu X."/>
        </authorList>
    </citation>
    <scope>NUCLEOTIDE SEQUENCE [LARGE SCALE GENOMIC DNA]</scope>
    <source>
        <strain evidence="10 11">3608</strain>
    </source>
</reference>
<keyword evidence="4 8" id="KW-0732">Signal</keyword>
<dbReference type="OrthoDB" id="408631at2759"/>
<evidence type="ECO:0000256" key="5">
    <source>
        <dbReference type="ARBA" id="ARBA00022801"/>
    </source>
</evidence>
<dbReference type="PROSITE" id="PS00122">
    <property type="entry name" value="CARBOXYLESTERASE_B_1"/>
    <property type="match status" value="1"/>
</dbReference>
<dbReference type="PANTHER" id="PTHR11559">
    <property type="entry name" value="CARBOXYLESTERASE"/>
    <property type="match status" value="1"/>
</dbReference>
<name>A0A0F8A122_9HYPO</name>
<keyword evidence="11" id="KW-1185">Reference proteome</keyword>
<dbReference type="Gene3D" id="3.40.50.1820">
    <property type="entry name" value="alpha/beta hydrolase"/>
    <property type="match status" value="1"/>
</dbReference>
<dbReference type="InterPro" id="IPR029058">
    <property type="entry name" value="AB_hydrolase_fold"/>
</dbReference>